<dbReference type="SUPFAM" id="SSF56954">
    <property type="entry name" value="Outer membrane efflux proteins (OEP)"/>
    <property type="match status" value="1"/>
</dbReference>
<accession>A0A7Z7N6N1</accession>
<dbReference type="Gene3D" id="1.20.1600.10">
    <property type="entry name" value="Outer membrane efflux proteins (OEP)"/>
    <property type="match status" value="1"/>
</dbReference>
<dbReference type="AlphaFoldDB" id="A0A7Z7N6N1"/>
<protein>
    <submittedName>
        <fullName evidence="1">Outer membrane efflux protein</fullName>
    </submittedName>
</protein>
<gene>
    <name evidence="1" type="ORF">SAMN05446927_7718</name>
</gene>
<keyword evidence="2" id="KW-1185">Reference proteome</keyword>
<evidence type="ECO:0000313" key="2">
    <source>
        <dbReference type="Proteomes" id="UP000219522"/>
    </source>
</evidence>
<dbReference type="GO" id="GO:0015562">
    <property type="term" value="F:efflux transmembrane transporter activity"/>
    <property type="evidence" value="ECO:0007669"/>
    <property type="project" value="InterPro"/>
</dbReference>
<dbReference type="Proteomes" id="UP000219522">
    <property type="component" value="Unassembled WGS sequence"/>
</dbReference>
<reference evidence="1 2" key="1">
    <citation type="submission" date="2017-09" db="EMBL/GenBank/DDBJ databases">
        <authorList>
            <person name="Varghese N."/>
            <person name="Submissions S."/>
        </authorList>
    </citation>
    <scope>NUCLEOTIDE SEQUENCE [LARGE SCALE GENOMIC DNA]</scope>
    <source>
        <strain evidence="1 2">OK806</strain>
    </source>
</reference>
<comment type="caution">
    <text evidence="1">The sequence shown here is derived from an EMBL/GenBank/DDBJ whole genome shotgun (WGS) entry which is preliminary data.</text>
</comment>
<evidence type="ECO:0000313" key="1">
    <source>
        <dbReference type="EMBL" id="SOE89067.1"/>
    </source>
</evidence>
<organism evidence="1 2">
    <name type="scientific">Caballeronia arationis</name>
    <dbReference type="NCBI Taxonomy" id="1777142"/>
    <lineage>
        <taxon>Bacteria</taxon>
        <taxon>Pseudomonadati</taxon>
        <taxon>Pseudomonadota</taxon>
        <taxon>Betaproteobacteria</taxon>
        <taxon>Burkholderiales</taxon>
        <taxon>Burkholderiaceae</taxon>
        <taxon>Caballeronia</taxon>
    </lineage>
</organism>
<dbReference type="PROSITE" id="PS51257">
    <property type="entry name" value="PROKAR_LIPOPROTEIN"/>
    <property type="match status" value="1"/>
</dbReference>
<dbReference type="EMBL" id="OCSU01000003">
    <property type="protein sequence ID" value="SOE89067.1"/>
    <property type="molecule type" value="Genomic_DNA"/>
</dbReference>
<dbReference type="OrthoDB" id="9791261at2"/>
<sequence length="306" mass="32787">MRRPLLLVCVMLTGCATYHPQLIAPTQLAQHFEDRSLASADLHAYLARQSGHDIDPWLLPRWNREMLTLAAYYSPALDIARAQWGTAKAGIDVAGAIPNPVLQLPFQYATPNPGPGAPCIAGPALDIPIETAHKRGYRIDQASHLSKAARLALGNEAWKVRTQVRDGLISLYAARQFAAFLSRKAEAQRQVVAMVTKRRLVGENSGPDVDAGTPVGNGTTVLQNGGSLNSVNVMQTIAGSTKNQANLTQEASVGSKMDVTQNGWANWLTASQPGVEESLLATQIPGGRSNSPMYGHLEIPQVTIAG</sequence>
<proteinExistence type="predicted"/>
<name>A0A7Z7N6N1_9BURK</name>